<evidence type="ECO:0000313" key="10">
    <source>
        <dbReference type="RefSeq" id="XP_032803936.1"/>
    </source>
</evidence>
<evidence type="ECO:0000256" key="3">
    <source>
        <dbReference type="ARBA" id="ARBA00022989"/>
    </source>
</evidence>
<feature type="compositionally biased region" description="Basic and acidic residues" evidence="6">
    <location>
        <begin position="442"/>
        <end position="456"/>
    </location>
</feature>
<dbReference type="Proteomes" id="UP001318040">
    <property type="component" value="Chromosome 1"/>
</dbReference>
<dbReference type="Pfam" id="PF06789">
    <property type="entry name" value="MINAR1_C"/>
    <property type="match status" value="1"/>
</dbReference>
<dbReference type="GO" id="GO:0008285">
    <property type="term" value="P:negative regulation of cell population proliferation"/>
    <property type="evidence" value="ECO:0007669"/>
    <property type="project" value="TreeGrafter"/>
</dbReference>
<dbReference type="PANTHER" id="PTHR31530">
    <property type="entry name" value="MAJOR INTRINSICALLY DISORDERED NOTCH2-BINDING RECEPTOR 1 MINAR1 FAMILY MEMBER"/>
    <property type="match status" value="1"/>
</dbReference>
<evidence type="ECO:0000259" key="8">
    <source>
        <dbReference type="Pfam" id="PF06789"/>
    </source>
</evidence>
<gene>
    <name evidence="10" type="primary">LOC116939529</name>
</gene>
<feature type="compositionally biased region" description="Polar residues" evidence="6">
    <location>
        <begin position="697"/>
        <end position="711"/>
    </location>
</feature>
<keyword evidence="4 7" id="KW-0472">Membrane</keyword>
<dbReference type="GO" id="GO:0012505">
    <property type="term" value="C:endomembrane system"/>
    <property type="evidence" value="ECO:0007669"/>
    <property type="project" value="UniProtKB-SubCell"/>
</dbReference>
<keyword evidence="2 7" id="KW-0812">Transmembrane</keyword>
<evidence type="ECO:0000256" key="7">
    <source>
        <dbReference type="SAM" id="Phobius"/>
    </source>
</evidence>
<feature type="region of interest" description="Disordered" evidence="6">
    <location>
        <begin position="496"/>
        <end position="517"/>
    </location>
</feature>
<feature type="compositionally biased region" description="Polar residues" evidence="6">
    <location>
        <begin position="661"/>
        <end position="671"/>
    </location>
</feature>
<feature type="compositionally biased region" description="Polar residues" evidence="6">
    <location>
        <begin position="355"/>
        <end position="367"/>
    </location>
</feature>
<feature type="region of interest" description="Disordered" evidence="6">
    <location>
        <begin position="691"/>
        <end position="730"/>
    </location>
</feature>
<protein>
    <submittedName>
        <fullName evidence="10">Homeobox protein prospero-like</fullName>
    </submittedName>
</protein>
<feature type="region of interest" description="Disordered" evidence="6">
    <location>
        <begin position="355"/>
        <end position="383"/>
    </location>
</feature>
<evidence type="ECO:0000256" key="5">
    <source>
        <dbReference type="ARBA" id="ARBA00037847"/>
    </source>
</evidence>
<dbReference type="InterPro" id="IPR009626">
    <property type="entry name" value="MINAR1-like_C"/>
</dbReference>
<reference evidence="10" key="1">
    <citation type="submission" date="2025-08" db="UniProtKB">
        <authorList>
            <consortium name="RefSeq"/>
        </authorList>
    </citation>
    <scope>IDENTIFICATION</scope>
    <source>
        <tissue evidence="10">Sperm</tissue>
    </source>
</reference>
<feature type="region of interest" description="Disordered" evidence="6">
    <location>
        <begin position="539"/>
        <end position="578"/>
    </location>
</feature>
<sequence>MSYQLPGAAVDKGGSMMSESHRLHHQQHHHHHHQQQQQQQQQQLLQQPHHHSHHHHHHAGQRDAAIAAWSRCNSSSSSNNSGAKGPGLAPTCEGDPTANTLPSRRGAQRATAFRSHGRTDARSPLALAKVEAPAPYSDSHCKSSARPPATAATAATAATGRLRGGDAAGGQRDLAQYVRGYLEAGGRDVGAEWEERYYATFSRSVECCSSDNNSRETSPVKANARSAFSTADSSVRGVQQGTSTAGGSNRALPQQGIGAAGSSGRGAPNVVGSSGPRSKDAGSATACTRGCEGDGASEGSGGSKSETRLTANGAHEGIPRIDIHECCYDDNAAAAAVDESGTLKVLGAAMGNSEQKGVQVGNSFSRSTKSKLGGSAAGDGKERSALSVMHSIGVQTEAACKRNNGGGSPSTPSAPSSNASKHSSDGLSESVDGASGTASGGGEKRSNSDEEGSEGIRDDISDIFRFLDDVSVCDSGTGPMHSRNDSCNSLARNLKSDSDCTPKRTPGKHTEQSTPLGSLSLSEQDHQLLQEVHLLQQEYKQQQQRDQQKHKDNNNHQGKQQAQLSRVSRQRGANEPDDELKVSVCKLVLRMGEIERKLETLTGVRAEISEVLAKLNKLDEKLVQEALPCLQSPTDEKPGEEYDNSGQQCSRGHRAHMPKSESGTEWGSSDASCGDSLRVQALRRSLLGRRSSRSLAEENSTTESKLVSMASSPHGDWKSGSSGGGGGGGGAGGGGGVVGGGCGMISGAANGSGAVEKVAGCSNISGCPGMGGGGNNNNLVTSGLYVYEPGREYERRERYGDGQSGPIQMEVGYAFSAKPDNVQADEALVQQVYGGRISASTLRAHMKSNPLYREVPAGPGGEADGHRRGQPSWTLEEYTRHAKQRGKLSAIDLQTQESLNPNNLEYWMEEIYTPGYDSLLKRKEAEFRRAKLCKIAVLVLVAVCTVVLVIVVPICTVRT</sequence>
<feature type="region of interest" description="Disordered" evidence="6">
    <location>
        <begin position="1"/>
        <end position="155"/>
    </location>
</feature>
<evidence type="ECO:0000256" key="1">
    <source>
        <dbReference type="ARBA" id="ARBA00006410"/>
    </source>
</evidence>
<dbReference type="RefSeq" id="XP_032803936.1">
    <property type="nucleotide sequence ID" value="XM_032948045.1"/>
</dbReference>
<organism evidence="9 10">
    <name type="scientific">Petromyzon marinus</name>
    <name type="common">Sea lamprey</name>
    <dbReference type="NCBI Taxonomy" id="7757"/>
    <lineage>
        <taxon>Eukaryota</taxon>
        <taxon>Metazoa</taxon>
        <taxon>Chordata</taxon>
        <taxon>Craniata</taxon>
        <taxon>Vertebrata</taxon>
        <taxon>Cyclostomata</taxon>
        <taxon>Hyperoartia</taxon>
        <taxon>Petromyzontiformes</taxon>
        <taxon>Petromyzontidae</taxon>
        <taxon>Petromyzon</taxon>
    </lineage>
</organism>
<dbReference type="GO" id="GO:0032007">
    <property type="term" value="P:negative regulation of TOR signaling"/>
    <property type="evidence" value="ECO:0007669"/>
    <property type="project" value="TreeGrafter"/>
</dbReference>
<feature type="region of interest" description="Disordered" evidence="6">
    <location>
        <begin position="399"/>
        <end position="456"/>
    </location>
</feature>
<feature type="transmembrane region" description="Helical" evidence="7">
    <location>
        <begin position="935"/>
        <end position="957"/>
    </location>
</feature>
<evidence type="ECO:0000256" key="4">
    <source>
        <dbReference type="ARBA" id="ARBA00023136"/>
    </source>
</evidence>
<comment type="similarity">
    <text evidence="1">Belongs to the MINAR family.</text>
</comment>
<evidence type="ECO:0000256" key="2">
    <source>
        <dbReference type="ARBA" id="ARBA00022692"/>
    </source>
</evidence>
<dbReference type="GO" id="GO:0005886">
    <property type="term" value="C:plasma membrane"/>
    <property type="evidence" value="ECO:0007669"/>
    <property type="project" value="TreeGrafter"/>
</dbReference>
<feature type="region of interest" description="Disordered" evidence="6">
    <location>
        <begin position="208"/>
        <end position="309"/>
    </location>
</feature>
<proteinExistence type="inferred from homology"/>
<feature type="domain" description="Major intrinsically disordered Notch2-binding receptor 1-like C-terminal" evidence="8">
    <location>
        <begin position="826"/>
        <end position="956"/>
    </location>
</feature>
<feature type="compositionally biased region" description="Low complexity" evidence="6">
    <location>
        <begin position="35"/>
        <end position="47"/>
    </location>
</feature>
<evidence type="ECO:0000313" key="9">
    <source>
        <dbReference type="Proteomes" id="UP001318040"/>
    </source>
</evidence>
<comment type="subcellular location">
    <subcellularLocation>
        <location evidence="5">Endomembrane system</location>
        <topology evidence="5">Single-pass membrane protein</topology>
    </subcellularLocation>
</comment>
<feature type="compositionally biased region" description="Low complexity" evidence="6">
    <location>
        <begin position="409"/>
        <end position="421"/>
    </location>
</feature>
<dbReference type="PANTHER" id="PTHR31530:SF2">
    <property type="entry name" value="MAJOR INTRINSICALLY DISORDERED NOTCH2-BINDING RECEPTOR 1"/>
    <property type="match status" value="1"/>
</dbReference>
<dbReference type="AlphaFoldDB" id="A0AAJ7SQY0"/>
<feature type="compositionally biased region" description="Gly residues" evidence="6">
    <location>
        <begin position="721"/>
        <end position="730"/>
    </location>
</feature>
<dbReference type="InterPro" id="IPR039706">
    <property type="entry name" value="MINAR1-like"/>
</dbReference>
<feature type="region of interest" description="Disordered" evidence="6">
    <location>
        <begin position="629"/>
        <end position="672"/>
    </location>
</feature>
<name>A0AAJ7SQY0_PETMA</name>
<feature type="compositionally biased region" description="Basic residues" evidence="6">
    <location>
        <begin position="48"/>
        <end position="59"/>
    </location>
</feature>
<keyword evidence="3 7" id="KW-1133">Transmembrane helix</keyword>
<evidence type="ECO:0000256" key="6">
    <source>
        <dbReference type="SAM" id="MobiDB-lite"/>
    </source>
</evidence>
<feature type="compositionally biased region" description="Polar residues" evidence="6">
    <location>
        <begin position="208"/>
        <end position="217"/>
    </location>
</feature>
<keyword evidence="9" id="KW-1185">Reference proteome</keyword>
<feature type="compositionally biased region" description="Low complexity" evidence="6">
    <location>
        <begin position="145"/>
        <end position="155"/>
    </location>
</feature>
<dbReference type="KEGG" id="pmrn:116939529"/>
<accession>A0AAJ7SQY0</accession>
<feature type="compositionally biased region" description="Polar residues" evidence="6">
    <location>
        <begin position="226"/>
        <end position="247"/>
    </location>
</feature>
<feature type="compositionally biased region" description="Polar residues" evidence="6">
    <location>
        <begin position="555"/>
        <end position="567"/>
    </location>
</feature>
<feature type="compositionally biased region" description="Basic residues" evidence="6">
    <location>
        <begin position="22"/>
        <end position="34"/>
    </location>
</feature>